<sequence length="103" mass="11926">MDRMVLGNWILWRIGGSHQNQRYRRNRAANLDESIALHTSRSMQRSVRVGRRGGVCHEWKDFDKYVLCAFANMGILIVAFIESLDIDASYKRTAALAEVHYKI</sequence>
<organism evidence="1 2">
    <name type="scientific">Arthroderma otae (strain ATCC MYA-4605 / CBS 113480)</name>
    <name type="common">Microsporum canis</name>
    <dbReference type="NCBI Taxonomy" id="554155"/>
    <lineage>
        <taxon>Eukaryota</taxon>
        <taxon>Fungi</taxon>
        <taxon>Dikarya</taxon>
        <taxon>Ascomycota</taxon>
        <taxon>Pezizomycotina</taxon>
        <taxon>Eurotiomycetes</taxon>
        <taxon>Eurotiomycetidae</taxon>
        <taxon>Onygenales</taxon>
        <taxon>Arthrodermataceae</taxon>
        <taxon>Microsporum</taxon>
    </lineage>
</organism>
<reference evidence="2" key="1">
    <citation type="journal article" date="2012" name="MBio">
        <title>Comparative genome analysis of Trichophyton rubrum and related dermatophytes reveals candidate genes involved in infection.</title>
        <authorList>
            <person name="Martinez D.A."/>
            <person name="Oliver B.G."/>
            <person name="Graeser Y."/>
            <person name="Goldberg J.M."/>
            <person name="Li W."/>
            <person name="Martinez-Rossi N.M."/>
            <person name="Monod M."/>
            <person name="Shelest E."/>
            <person name="Barton R.C."/>
            <person name="Birch E."/>
            <person name="Brakhage A.A."/>
            <person name="Chen Z."/>
            <person name="Gurr S.J."/>
            <person name="Heiman D."/>
            <person name="Heitman J."/>
            <person name="Kosti I."/>
            <person name="Rossi A."/>
            <person name="Saif S."/>
            <person name="Samalova M."/>
            <person name="Saunders C.W."/>
            <person name="Shea T."/>
            <person name="Summerbell R.C."/>
            <person name="Xu J."/>
            <person name="Young S."/>
            <person name="Zeng Q."/>
            <person name="Birren B.W."/>
            <person name="Cuomo C.A."/>
            <person name="White T.C."/>
        </authorList>
    </citation>
    <scope>NUCLEOTIDE SEQUENCE [LARGE SCALE GENOMIC DNA]</scope>
    <source>
        <strain evidence="2">ATCC MYA-4605 / CBS 113480</strain>
    </source>
</reference>
<dbReference type="AlphaFoldDB" id="C5FXJ8"/>
<name>C5FXJ8_ARTOC</name>
<proteinExistence type="predicted"/>
<dbReference type="EMBL" id="DS995707">
    <property type="protein sequence ID" value="EEQ35038.1"/>
    <property type="molecule type" value="Genomic_DNA"/>
</dbReference>
<keyword evidence="2" id="KW-1185">Reference proteome</keyword>
<evidence type="ECO:0000313" key="1">
    <source>
        <dbReference type="EMBL" id="EEQ35038.1"/>
    </source>
</evidence>
<gene>
    <name evidence="1" type="ORF">MCYG_07857</name>
</gene>
<evidence type="ECO:0000313" key="2">
    <source>
        <dbReference type="Proteomes" id="UP000002035"/>
    </source>
</evidence>
<dbReference type="RefSeq" id="XP_002844074.1">
    <property type="nucleotide sequence ID" value="XM_002844028.1"/>
</dbReference>
<dbReference type="VEuPathDB" id="FungiDB:MCYG_07857"/>
<dbReference type="Proteomes" id="UP000002035">
    <property type="component" value="Unassembled WGS sequence"/>
</dbReference>
<accession>C5FXJ8</accession>
<dbReference type="HOGENOM" id="CLU_2263141_0_0_1"/>
<protein>
    <submittedName>
        <fullName evidence="1">Uncharacterized protein</fullName>
    </submittedName>
</protein>
<dbReference type="GeneID" id="9230422"/>